<comment type="caution">
    <text evidence="2">The sequence shown here is derived from an EMBL/GenBank/DDBJ whole genome shotgun (WGS) entry which is preliminary data.</text>
</comment>
<gene>
    <name evidence="2" type="ORF">Rain11_0930</name>
</gene>
<keyword evidence="2" id="KW-0269">Exonuclease</keyword>
<evidence type="ECO:0000259" key="1">
    <source>
        <dbReference type="Pfam" id="PF10108"/>
    </source>
</evidence>
<dbReference type="SUPFAM" id="SSF53098">
    <property type="entry name" value="Ribonuclease H-like"/>
    <property type="match status" value="1"/>
</dbReference>
<name>A0A2N3IID5_9BACT</name>
<dbReference type="InterPro" id="IPR012337">
    <property type="entry name" value="RNaseH-like_sf"/>
</dbReference>
<sequence>MMYSKEQITRMLFLDIETARATQNFQELSEGMQKMWEYKSQNLEPKEATAEEKYYERAAIYAEFGRIVCISCGFIYEKNEQLYFRVKSFFGENEKQILTEFKEFLDKKAGKIDGYGNLIDKNGKRIFDTNGNKLSNEWLFHYLVAHNGKEFDFPYLCRRYMVNQLALPEALEIRGKKPWDIQHLIDTMELWRFGDIKNFTKLELLCHLFEIPTPKDDIDGSMVSRVFWEEKNFDRIAKYCEKDVVATAQLMLKFNLFDIFPQENVVYSEKNAYANTITIN</sequence>
<keyword evidence="2" id="KW-0378">Hydrolase</keyword>
<reference evidence="2 3" key="1">
    <citation type="submission" date="2017-06" db="EMBL/GenBank/DDBJ databases">
        <title>Raineya orbicola gen. nov., sp. nov. a slightly thermophilic bacterium of the phylum Bacteroidetes and the description of Raineyaceae fam. nov.</title>
        <authorList>
            <person name="Albuquerque L."/>
            <person name="Polonia A.R.M."/>
            <person name="Barroso C."/>
            <person name="Froufe H.J.C."/>
            <person name="Lage O."/>
            <person name="Lobo-Da-Cunha A."/>
            <person name="Egas C."/>
            <person name="Da Costa M.S."/>
        </authorList>
    </citation>
    <scope>NUCLEOTIDE SEQUENCE [LARGE SCALE GENOMIC DNA]</scope>
    <source>
        <strain evidence="2 3">SPSPC-11</strain>
    </source>
</reference>
<dbReference type="AlphaFoldDB" id="A0A2N3IID5"/>
<dbReference type="Gene3D" id="3.30.420.10">
    <property type="entry name" value="Ribonuclease H-like superfamily/Ribonuclease H"/>
    <property type="match status" value="1"/>
</dbReference>
<dbReference type="InterPro" id="IPR019288">
    <property type="entry name" value="3'-5'_exonuclease_PolB-like"/>
</dbReference>
<dbReference type="GO" id="GO:0003676">
    <property type="term" value="F:nucleic acid binding"/>
    <property type="evidence" value="ECO:0007669"/>
    <property type="project" value="InterPro"/>
</dbReference>
<dbReference type="GO" id="GO:0004527">
    <property type="term" value="F:exonuclease activity"/>
    <property type="evidence" value="ECO:0007669"/>
    <property type="project" value="UniProtKB-KW"/>
</dbReference>
<accession>A0A2N3IID5</accession>
<evidence type="ECO:0000313" key="2">
    <source>
        <dbReference type="EMBL" id="PKQ69993.1"/>
    </source>
</evidence>
<dbReference type="RefSeq" id="WP_243390544.1">
    <property type="nucleotide sequence ID" value="NZ_NKXO01000012.1"/>
</dbReference>
<feature type="domain" description="Predicted 3'-5' exonuclease PolB-like" evidence="1">
    <location>
        <begin position="143"/>
        <end position="258"/>
    </location>
</feature>
<keyword evidence="3" id="KW-1185">Reference proteome</keyword>
<protein>
    <submittedName>
        <fullName evidence="2">Putative 3'-5' exonuclease related to the exonuclease domain of PolB</fullName>
    </submittedName>
</protein>
<dbReference type="Proteomes" id="UP000233387">
    <property type="component" value="Unassembled WGS sequence"/>
</dbReference>
<organism evidence="2 3">
    <name type="scientific">Raineya orbicola</name>
    <dbReference type="NCBI Taxonomy" id="2016530"/>
    <lineage>
        <taxon>Bacteria</taxon>
        <taxon>Pseudomonadati</taxon>
        <taxon>Bacteroidota</taxon>
        <taxon>Cytophagia</taxon>
        <taxon>Cytophagales</taxon>
        <taxon>Raineyaceae</taxon>
        <taxon>Raineya</taxon>
    </lineage>
</organism>
<dbReference type="InterPro" id="IPR036397">
    <property type="entry name" value="RNaseH_sf"/>
</dbReference>
<keyword evidence="2" id="KW-0540">Nuclease</keyword>
<proteinExistence type="predicted"/>
<dbReference type="Pfam" id="PF10108">
    <property type="entry name" value="DNA_pol_B_exo2"/>
    <property type="match status" value="1"/>
</dbReference>
<evidence type="ECO:0000313" key="3">
    <source>
        <dbReference type="Proteomes" id="UP000233387"/>
    </source>
</evidence>
<dbReference type="EMBL" id="NKXO01000012">
    <property type="protein sequence ID" value="PKQ69993.1"/>
    <property type="molecule type" value="Genomic_DNA"/>
</dbReference>